<evidence type="ECO:0000313" key="3">
    <source>
        <dbReference type="Proteomes" id="UP000324222"/>
    </source>
</evidence>
<organism evidence="2 3">
    <name type="scientific">Portunus trituberculatus</name>
    <name type="common">Swimming crab</name>
    <name type="synonym">Neptunus trituberculatus</name>
    <dbReference type="NCBI Taxonomy" id="210409"/>
    <lineage>
        <taxon>Eukaryota</taxon>
        <taxon>Metazoa</taxon>
        <taxon>Ecdysozoa</taxon>
        <taxon>Arthropoda</taxon>
        <taxon>Crustacea</taxon>
        <taxon>Multicrustacea</taxon>
        <taxon>Malacostraca</taxon>
        <taxon>Eumalacostraca</taxon>
        <taxon>Eucarida</taxon>
        <taxon>Decapoda</taxon>
        <taxon>Pleocyemata</taxon>
        <taxon>Brachyura</taxon>
        <taxon>Eubrachyura</taxon>
        <taxon>Portunoidea</taxon>
        <taxon>Portunidae</taxon>
        <taxon>Portuninae</taxon>
        <taxon>Portunus</taxon>
    </lineage>
</organism>
<sequence>MLGTRDPHYLDEPRPRRRDARPPPPPVTPQGLGVGPQGLGASPSQPMMGGSGPAGITSCGWRHNPQHSQWVSQAPPVDPVGGGAQLTATGVGAAAGCGMSFEGEGARIRSASSEPRGPANNGDRRVRCSSATRSRQHRPRPAQGDQPPPPAVSPPPPPVSGAAASHGGQQMPYSPQQGGGGMGMVGGVLARLAGCYENMEPGREVGEGVAYGYQVNDLEALLTRASPLRPANLPMVLASATRLHNMRRTPEPNLQNQPPVRPYLPFGIIVNAVFKTRDWLYVRTAHGAEGYVPYRVCLPLGILPPPREGHSASTATDVAGAAAWDSRTEMFQGGLVQLPSAPTAPVAVVGLSGGSQEAAGQTRGRSRGRRRPPCPNTSNQTDTQKLQPGARSLSESRPPRETLDSPPLAPTPLAPTPMSLSPLAGTPVSTATTTAGSSADHILV</sequence>
<feature type="region of interest" description="Disordered" evidence="1">
    <location>
        <begin position="107"/>
        <end position="179"/>
    </location>
</feature>
<comment type="caution">
    <text evidence="2">The sequence shown here is derived from an EMBL/GenBank/DDBJ whole genome shotgun (WGS) entry which is preliminary data.</text>
</comment>
<dbReference type="Proteomes" id="UP000324222">
    <property type="component" value="Unassembled WGS sequence"/>
</dbReference>
<gene>
    <name evidence="2" type="ORF">E2C01_041697</name>
</gene>
<keyword evidence="3" id="KW-1185">Reference proteome</keyword>
<feature type="compositionally biased region" description="Low complexity" evidence="1">
    <location>
        <begin position="416"/>
        <end position="444"/>
    </location>
</feature>
<evidence type="ECO:0000256" key="1">
    <source>
        <dbReference type="SAM" id="MobiDB-lite"/>
    </source>
</evidence>
<proteinExistence type="predicted"/>
<feature type="compositionally biased region" description="Basic and acidic residues" evidence="1">
    <location>
        <begin position="1"/>
        <end position="14"/>
    </location>
</feature>
<dbReference type="AlphaFoldDB" id="A0A5B7FR22"/>
<dbReference type="OrthoDB" id="6415921at2759"/>
<reference evidence="2 3" key="1">
    <citation type="submission" date="2019-05" db="EMBL/GenBank/DDBJ databases">
        <title>Another draft genome of Portunus trituberculatus and its Hox gene families provides insights of decapod evolution.</title>
        <authorList>
            <person name="Jeong J.-H."/>
            <person name="Song I."/>
            <person name="Kim S."/>
            <person name="Choi T."/>
            <person name="Kim D."/>
            <person name="Ryu S."/>
            <person name="Kim W."/>
        </authorList>
    </citation>
    <scope>NUCLEOTIDE SEQUENCE [LARGE SCALE GENOMIC DNA]</scope>
    <source>
        <tissue evidence="2">Muscle</tissue>
    </source>
</reference>
<accession>A0A5B7FR22</accession>
<feature type="region of interest" description="Disordered" evidence="1">
    <location>
        <begin position="347"/>
        <end position="444"/>
    </location>
</feature>
<feature type="compositionally biased region" description="Polar residues" evidence="1">
    <location>
        <begin position="376"/>
        <end position="386"/>
    </location>
</feature>
<feature type="region of interest" description="Disordered" evidence="1">
    <location>
        <begin position="1"/>
        <end position="85"/>
    </location>
</feature>
<protein>
    <recommendedName>
        <fullName evidence="4">SH3 domain-containing protein</fullName>
    </recommendedName>
</protein>
<name>A0A5B7FR22_PORTR</name>
<evidence type="ECO:0000313" key="2">
    <source>
        <dbReference type="EMBL" id="MPC47936.1"/>
    </source>
</evidence>
<feature type="compositionally biased region" description="Low complexity" evidence="1">
    <location>
        <begin position="160"/>
        <end position="176"/>
    </location>
</feature>
<evidence type="ECO:0008006" key="4">
    <source>
        <dbReference type="Google" id="ProtNLM"/>
    </source>
</evidence>
<feature type="compositionally biased region" description="Pro residues" evidence="1">
    <location>
        <begin position="146"/>
        <end position="159"/>
    </location>
</feature>
<dbReference type="EMBL" id="VSRR010008008">
    <property type="protein sequence ID" value="MPC47936.1"/>
    <property type="molecule type" value="Genomic_DNA"/>
</dbReference>